<proteinExistence type="predicted"/>
<protein>
    <submittedName>
        <fullName evidence="2">1407_t:CDS:1</fullName>
    </submittedName>
</protein>
<name>A0A9W4WZI6_9GLOM</name>
<reference evidence="2" key="1">
    <citation type="submission" date="2022-08" db="EMBL/GenBank/DDBJ databases">
        <authorList>
            <person name="Kallberg Y."/>
            <person name="Tangrot J."/>
            <person name="Rosling A."/>
        </authorList>
    </citation>
    <scope>NUCLEOTIDE SEQUENCE</scope>
    <source>
        <strain evidence="2">Wild A</strain>
    </source>
</reference>
<comment type="caution">
    <text evidence="2">The sequence shown here is derived from an EMBL/GenBank/DDBJ whole genome shotgun (WGS) entry which is preliminary data.</text>
</comment>
<evidence type="ECO:0000256" key="1">
    <source>
        <dbReference type="SAM" id="Phobius"/>
    </source>
</evidence>
<feature type="transmembrane region" description="Helical" evidence="1">
    <location>
        <begin position="12"/>
        <end position="31"/>
    </location>
</feature>
<keyword evidence="3" id="KW-1185">Reference proteome</keyword>
<accession>A0A9W4WZI6</accession>
<evidence type="ECO:0000313" key="3">
    <source>
        <dbReference type="Proteomes" id="UP001153678"/>
    </source>
</evidence>
<dbReference type="Proteomes" id="UP001153678">
    <property type="component" value="Unassembled WGS sequence"/>
</dbReference>
<dbReference type="AlphaFoldDB" id="A0A9W4WZI6"/>
<dbReference type="EMBL" id="CAMKVN010015505">
    <property type="protein sequence ID" value="CAI2197054.1"/>
    <property type="molecule type" value="Genomic_DNA"/>
</dbReference>
<keyword evidence="1" id="KW-1133">Transmembrane helix</keyword>
<organism evidence="2 3">
    <name type="scientific">Funneliformis geosporum</name>
    <dbReference type="NCBI Taxonomy" id="1117311"/>
    <lineage>
        <taxon>Eukaryota</taxon>
        <taxon>Fungi</taxon>
        <taxon>Fungi incertae sedis</taxon>
        <taxon>Mucoromycota</taxon>
        <taxon>Glomeromycotina</taxon>
        <taxon>Glomeromycetes</taxon>
        <taxon>Glomerales</taxon>
        <taxon>Glomeraceae</taxon>
        <taxon>Funneliformis</taxon>
    </lineage>
</organism>
<gene>
    <name evidence="2" type="ORF">FWILDA_LOCUS17884</name>
</gene>
<sequence>YSWTKAIPFLSIPLQMVAILGRMFAVIDVILRRYLSIPSSGRDSFKKNHPFLSIPLQMVVILGRKLSVLIDPVANGNLSVLIDPIANGRDSWKNFCFIDPVLDLG</sequence>
<evidence type="ECO:0000313" key="2">
    <source>
        <dbReference type="EMBL" id="CAI2197054.1"/>
    </source>
</evidence>
<keyword evidence="1" id="KW-0812">Transmembrane</keyword>
<keyword evidence="1" id="KW-0472">Membrane</keyword>
<feature type="non-terminal residue" evidence="2">
    <location>
        <position position="105"/>
    </location>
</feature>